<keyword evidence="3" id="KW-1185">Reference proteome</keyword>
<feature type="transmembrane region" description="Helical" evidence="1">
    <location>
        <begin position="9"/>
        <end position="27"/>
    </location>
</feature>
<name>A0ABD3X4K4_SINWO</name>
<reference evidence="2 3" key="1">
    <citation type="submission" date="2024-11" db="EMBL/GenBank/DDBJ databases">
        <title>Chromosome-level genome assembly of the freshwater bivalve Anodonta woodiana.</title>
        <authorList>
            <person name="Chen X."/>
        </authorList>
    </citation>
    <scope>NUCLEOTIDE SEQUENCE [LARGE SCALE GENOMIC DNA]</scope>
    <source>
        <strain evidence="2">MN2024</strain>
        <tissue evidence="2">Gills</tissue>
    </source>
</reference>
<organism evidence="2 3">
    <name type="scientific">Sinanodonta woodiana</name>
    <name type="common">Chinese pond mussel</name>
    <name type="synonym">Anodonta woodiana</name>
    <dbReference type="NCBI Taxonomy" id="1069815"/>
    <lineage>
        <taxon>Eukaryota</taxon>
        <taxon>Metazoa</taxon>
        <taxon>Spiralia</taxon>
        <taxon>Lophotrochozoa</taxon>
        <taxon>Mollusca</taxon>
        <taxon>Bivalvia</taxon>
        <taxon>Autobranchia</taxon>
        <taxon>Heteroconchia</taxon>
        <taxon>Palaeoheterodonta</taxon>
        <taxon>Unionida</taxon>
        <taxon>Unionoidea</taxon>
        <taxon>Unionidae</taxon>
        <taxon>Unioninae</taxon>
        <taxon>Sinanodonta</taxon>
    </lineage>
</organism>
<evidence type="ECO:0000313" key="3">
    <source>
        <dbReference type="Proteomes" id="UP001634394"/>
    </source>
</evidence>
<dbReference type="PANTHER" id="PTHR13627">
    <property type="entry name" value="FUKUTIN RELATED PROTEIN"/>
    <property type="match status" value="1"/>
</dbReference>
<evidence type="ECO:0000256" key="1">
    <source>
        <dbReference type="SAM" id="Phobius"/>
    </source>
</evidence>
<keyword evidence="1" id="KW-0812">Transmembrane</keyword>
<dbReference type="InterPro" id="IPR052613">
    <property type="entry name" value="LicD_transferase"/>
</dbReference>
<dbReference type="EMBL" id="JBJQND010000004">
    <property type="protein sequence ID" value="KAL3879790.1"/>
    <property type="molecule type" value="Genomic_DNA"/>
</dbReference>
<keyword evidence="1" id="KW-1133">Transmembrane helix</keyword>
<dbReference type="Gene3D" id="3.90.550.10">
    <property type="entry name" value="Spore Coat Polysaccharide Biosynthesis Protein SpsA, Chain A"/>
    <property type="match status" value="1"/>
</dbReference>
<comment type="caution">
    <text evidence="2">The sequence shown here is derived from an EMBL/GenBank/DDBJ whole genome shotgun (WGS) entry which is preliminary data.</text>
</comment>
<gene>
    <name evidence="2" type="ORF">ACJMK2_032073</name>
</gene>
<dbReference type="InterPro" id="IPR029044">
    <property type="entry name" value="Nucleotide-diphossugar_trans"/>
</dbReference>
<dbReference type="AlphaFoldDB" id="A0ABD3X4K4"/>
<dbReference type="SUPFAM" id="SSF53448">
    <property type="entry name" value="Nucleotide-diphospho-sugar transferases"/>
    <property type="match status" value="1"/>
</dbReference>
<accession>A0ABD3X4K4</accession>
<sequence>MVFSYKWQYVYLVPTLLISLIILAKVIKEGNKDNTDLLINKLTHNSLYDPIRQNLVETAKLMYKAKRHARGTKTSDSLKSAISLMEGILAHLQVNFNDVKSRPVKEAVNICPEAYKGTTFGYPFFYQGFEVTDCPNGKKLEDLITIVSFIELSEPEEHLAAMQLLDSITSQNEKFTIILAAKNLDKQHDYFNRKYKNAKLVTAHSSDSPGIVWNRLLKEVRTEYVLIARNIDMFTNDSRLDRLIREIESLDVAVAAGSYREPSGHWRIGCLQLNYRNYSISYIDGYDESFHECQFCDYVTGPFVIKTSLVNELQFDLRIPTKAGLFEDLFMRLKEKGHETITCPDAMYHTVESNVSDISRDWETFAIKWKAKYIQLAGSKTIEISCLNFNCKKEKAYTLHPCCLDELADMILFVMRTCEKEGMICELQEGTALGAVKFNKILPWERDGDLTFLTSNYSTFSKLAEAFTRAGYTLIDLNGTWCCADNRTAGGKFKVNSKNWVVEMYGQHIMDSELLIDAGLKPTKVLFSGRLVNVPRNPGLFVRNRYAHEIYQHALHWMVMEKESGWEYYKTNTFMHCPSVGDHACYDRYNGDGNIQFMLSLP</sequence>
<protein>
    <submittedName>
        <fullName evidence="2">Uncharacterized protein</fullName>
    </submittedName>
</protein>
<dbReference type="PANTHER" id="PTHR13627:SF34">
    <property type="entry name" value="RIBITOL-5-PHOSPHATE TRANSFERASE"/>
    <property type="match status" value="1"/>
</dbReference>
<proteinExistence type="predicted"/>
<dbReference type="Proteomes" id="UP001634394">
    <property type="component" value="Unassembled WGS sequence"/>
</dbReference>
<evidence type="ECO:0000313" key="2">
    <source>
        <dbReference type="EMBL" id="KAL3879790.1"/>
    </source>
</evidence>
<keyword evidence="1" id="KW-0472">Membrane</keyword>